<keyword evidence="4" id="KW-1185">Reference proteome</keyword>
<comment type="similarity">
    <text evidence="1">Belongs to the CCDC53 family.</text>
</comment>
<evidence type="ECO:0000313" key="3">
    <source>
        <dbReference type="EMBL" id="KAJ6847971.1"/>
    </source>
</evidence>
<dbReference type="EMBL" id="JANAVB010004797">
    <property type="protein sequence ID" value="KAJ6847971.1"/>
    <property type="molecule type" value="Genomic_DNA"/>
</dbReference>
<dbReference type="GO" id="GO:0006887">
    <property type="term" value="P:exocytosis"/>
    <property type="evidence" value="ECO:0007669"/>
    <property type="project" value="TreeGrafter"/>
</dbReference>
<dbReference type="GO" id="GO:0071203">
    <property type="term" value="C:WASH complex"/>
    <property type="evidence" value="ECO:0007669"/>
    <property type="project" value="InterPro"/>
</dbReference>
<gene>
    <name evidence="3" type="ORF">M6B38_115715</name>
</gene>
<sequence>MFEVPIKFLRFFSLPRVESFLLPGHKTSSCCLCFFRVMMAWRGGLSSSSFHSAPQSPIQQLDEEEGDDNDAEVLAVSDQRTLYLVNIYIGNTVRFLNSFSSICEDKLSQLHRRILRLDATLTLLEAKISGTSHRQDLEDNSCLEGDGFLSSSRKEKRLDPPYGSIDS</sequence>
<feature type="region of interest" description="Disordered" evidence="2">
    <location>
        <begin position="146"/>
        <end position="167"/>
    </location>
</feature>
<evidence type="ECO:0000256" key="1">
    <source>
        <dbReference type="ARBA" id="ARBA00006290"/>
    </source>
</evidence>
<dbReference type="GO" id="GO:0030041">
    <property type="term" value="P:actin filament polymerization"/>
    <property type="evidence" value="ECO:0007669"/>
    <property type="project" value="TreeGrafter"/>
</dbReference>
<comment type="caution">
    <text evidence="3">The sequence shown here is derived from an EMBL/GenBank/DDBJ whole genome shotgun (WGS) entry which is preliminary data.</text>
</comment>
<dbReference type="Pfam" id="PF10152">
    <property type="entry name" value="CCDC53"/>
    <property type="match status" value="1"/>
</dbReference>
<reference evidence="3" key="1">
    <citation type="journal article" date="2023" name="GigaByte">
        <title>Genome assembly of the bearded iris, Iris pallida Lam.</title>
        <authorList>
            <person name="Bruccoleri R.E."/>
            <person name="Oakeley E.J."/>
            <person name="Faust A.M.E."/>
            <person name="Altorfer M."/>
            <person name="Dessus-Babus S."/>
            <person name="Burckhardt D."/>
            <person name="Oertli M."/>
            <person name="Naumann U."/>
            <person name="Petersen F."/>
            <person name="Wong J."/>
        </authorList>
    </citation>
    <scope>NUCLEOTIDE SEQUENCE</scope>
    <source>
        <strain evidence="3">GSM-AAB239-AS_SAM_17_03QT</strain>
    </source>
</reference>
<accession>A0AAX6I4S1</accession>
<dbReference type="Proteomes" id="UP001140949">
    <property type="component" value="Unassembled WGS sequence"/>
</dbReference>
<dbReference type="AlphaFoldDB" id="A0AAX6I4S1"/>
<evidence type="ECO:0000313" key="4">
    <source>
        <dbReference type="Proteomes" id="UP001140949"/>
    </source>
</evidence>
<reference evidence="3" key="2">
    <citation type="submission" date="2023-04" db="EMBL/GenBank/DDBJ databases">
        <authorList>
            <person name="Bruccoleri R.E."/>
            <person name="Oakeley E.J."/>
            <person name="Faust A.-M."/>
            <person name="Dessus-Babus S."/>
            <person name="Altorfer M."/>
            <person name="Burckhardt D."/>
            <person name="Oertli M."/>
            <person name="Naumann U."/>
            <person name="Petersen F."/>
            <person name="Wong J."/>
        </authorList>
    </citation>
    <scope>NUCLEOTIDE SEQUENCE</scope>
    <source>
        <strain evidence="3">GSM-AAB239-AS_SAM_17_03QT</strain>
        <tissue evidence="3">Leaf</tissue>
    </source>
</reference>
<dbReference type="PANTHER" id="PTHR13015:SF0">
    <property type="entry name" value="WASH COMPLEX SUBUNIT 3"/>
    <property type="match status" value="1"/>
</dbReference>
<evidence type="ECO:0000256" key="2">
    <source>
        <dbReference type="SAM" id="MobiDB-lite"/>
    </source>
</evidence>
<protein>
    <submittedName>
        <fullName evidence="3">Uncharacterized protein</fullName>
    </submittedName>
</protein>
<dbReference type="InterPro" id="IPR019309">
    <property type="entry name" value="WASHC3"/>
</dbReference>
<proteinExistence type="inferred from homology"/>
<organism evidence="3 4">
    <name type="scientific">Iris pallida</name>
    <name type="common">Sweet iris</name>
    <dbReference type="NCBI Taxonomy" id="29817"/>
    <lineage>
        <taxon>Eukaryota</taxon>
        <taxon>Viridiplantae</taxon>
        <taxon>Streptophyta</taxon>
        <taxon>Embryophyta</taxon>
        <taxon>Tracheophyta</taxon>
        <taxon>Spermatophyta</taxon>
        <taxon>Magnoliopsida</taxon>
        <taxon>Liliopsida</taxon>
        <taxon>Asparagales</taxon>
        <taxon>Iridaceae</taxon>
        <taxon>Iridoideae</taxon>
        <taxon>Irideae</taxon>
        <taxon>Iris</taxon>
    </lineage>
</organism>
<dbReference type="Gene3D" id="1.20.5.110">
    <property type="match status" value="1"/>
</dbReference>
<name>A0AAX6I4S1_IRIPA</name>
<dbReference type="PANTHER" id="PTHR13015">
    <property type="entry name" value="PROTEIN AD-016-RELATED"/>
    <property type="match status" value="1"/>
</dbReference>